<name>A0A7S9H3Z1_9CHLO</name>
<evidence type="ECO:0000256" key="2">
    <source>
        <dbReference type="ARBA" id="ARBA00022730"/>
    </source>
</evidence>
<dbReference type="GO" id="GO:0006412">
    <property type="term" value="P:translation"/>
    <property type="evidence" value="ECO:0007669"/>
    <property type="project" value="UniProtKB-UniRule"/>
</dbReference>
<dbReference type="GO" id="GO:0009507">
    <property type="term" value="C:chloroplast"/>
    <property type="evidence" value="ECO:0007669"/>
    <property type="project" value="UniProtKB-SubCell"/>
</dbReference>
<dbReference type="SUPFAM" id="SSF55174">
    <property type="entry name" value="Alpha-L RNA-binding motif"/>
    <property type="match status" value="1"/>
</dbReference>
<organism evidence="12">
    <name type="scientific">Blidingia minima</name>
    <dbReference type="NCBI Taxonomy" id="63414"/>
    <lineage>
        <taxon>Eukaryota</taxon>
        <taxon>Viridiplantae</taxon>
        <taxon>Chlorophyta</taxon>
        <taxon>core chlorophytes</taxon>
        <taxon>Ulvophyceae</taxon>
        <taxon>OUU clade</taxon>
        <taxon>Ulvales</taxon>
        <taxon>Ulvaceae</taxon>
        <taxon>Blidingia</taxon>
    </lineage>
</organism>
<comment type="function">
    <text evidence="7">With S5 and S12 plays an important role in translational accuracy.</text>
</comment>
<proteinExistence type="inferred from homology"/>
<evidence type="ECO:0000256" key="4">
    <source>
        <dbReference type="ARBA" id="ARBA00022980"/>
    </source>
</evidence>
<dbReference type="FunFam" id="3.10.290.10:FF:000001">
    <property type="entry name" value="30S ribosomal protein S4"/>
    <property type="match status" value="1"/>
</dbReference>
<dbReference type="HAMAP" id="MF_01306_B">
    <property type="entry name" value="Ribosomal_uS4_B"/>
    <property type="match status" value="1"/>
</dbReference>
<geneLocation type="chloroplast" evidence="12"/>
<dbReference type="CDD" id="cd00165">
    <property type="entry name" value="S4"/>
    <property type="match status" value="1"/>
</dbReference>
<keyword evidence="2 7" id="KW-0699">rRNA-binding</keyword>
<dbReference type="GO" id="GO:0003735">
    <property type="term" value="F:structural constituent of ribosome"/>
    <property type="evidence" value="ECO:0007669"/>
    <property type="project" value="InterPro"/>
</dbReference>
<dbReference type="InterPro" id="IPR022801">
    <property type="entry name" value="Ribosomal_uS4"/>
</dbReference>
<keyword evidence="12" id="KW-0934">Plastid</keyword>
<evidence type="ECO:0000256" key="6">
    <source>
        <dbReference type="ARBA" id="ARBA00035158"/>
    </source>
</evidence>
<dbReference type="PROSITE" id="PS00632">
    <property type="entry name" value="RIBOSOMAL_S4"/>
    <property type="match status" value="1"/>
</dbReference>
<dbReference type="GO" id="GO:0015935">
    <property type="term" value="C:small ribosomal subunit"/>
    <property type="evidence" value="ECO:0007669"/>
    <property type="project" value="InterPro"/>
</dbReference>
<dbReference type="RefSeq" id="YP_010044973.1">
    <property type="nucleotide sequence ID" value="NC_054284.1"/>
</dbReference>
<dbReference type="InterPro" id="IPR018079">
    <property type="entry name" value="Ribosomal_uS4_CS"/>
</dbReference>
<dbReference type="AlphaFoldDB" id="A0A7S9H3Z1"/>
<dbReference type="InterPro" id="IPR005709">
    <property type="entry name" value="Ribosomal_uS4_bac-type"/>
</dbReference>
<dbReference type="GO" id="GO:0019843">
    <property type="term" value="F:rRNA binding"/>
    <property type="evidence" value="ECO:0007669"/>
    <property type="project" value="UniProtKB-UniRule"/>
</dbReference>
<dbReference type="Gene3D" id="3.10.290.10">
    <property type="entry name" value="RNA-binding S4 domain"/>
    <property type="match status" value="2"/>
</dbReference>
<feature type="domain" description="Small ribosomal subunit protein uS4 N-terminal" evidence="11">
    <location>
        <begin position="4"/>
        <end position="107"/>
    </location>
</feature>
<gene>
    <name evidence="7 12" type="primary">rps4</name>
</gene>
<accession>A0A7S9H3Z1</accession>
<feature type="domain" description="RNA-binding S4" evidence="10">
    <location>
        <begin position="108"/>
        <end position="172"/>
    </location>
</feature>
<evidence type="ECO:0000259" key="11">
    <source>
        <dbReference type="SMART" id="SM01390"/>
    </source>
</evidence>
<evidence type="ECO:0000256" key="3">
    <source>
        <dbReference type="ARBA" id="ARBA00022884"/>
    </source>
</evidence>
<dbReference type="SMART" id="SM00363">
    <property type="entry name" value="S4"/>
    <property type="match status" value="1"/>
</dbReference>
<dbReference type="NCBIfam" id="NF003717">
    <property type="entry name" value="PRK05327.1"/>
    <property type="match status" value="1"/>
</dbReference>
<comment type="similarity">
    <text evidence="1 7 8">Belongs to the universal ribosomal protein uS4 family.</text>
</comment>
<sequence>MMSRYRGPRRKLIRKLKDLPGLTTKRLSAPAVKGRRKTNLNSIKTPGQHGKSVEVFTKRLSTYGTRLVEKQKVRFNYHLTEKQLSLYVKEAKRSSKATGDVLLNLLEMRLDNVIYRLGMAPTIVGARQLVTHGHILVNQKKVNIPSYGCKAKDAITIKKTSNSQKLVKKSLKTKDTTFKENTVFSRPTSRKNQGRFQRGKGNAGWKSKQRPKLTQNFSSTSSSLIKWRPPRHLDLNRKSLTGIVKRGASAGTVPFPINEQLVIEFYS</sequence>
<evidence type="ECO:0000259" key="10">
    <source>
        <dbReference type="SMART" id="SM00363"/>
    </source>
</evidence>
<dbReference type="Pfam" id="PF01479">
    <property type="entry name" value="S4"/>
    <property type="match status" value="1"/>
</dbReference>
<protein>
    <recommendedName>
        <fullName evidence="6 7">Small ribosomal subunit protein uS4c</fullName>
    </recommendedName>
</protein>
<reference evidence="12" key="1">
    <citation type="submission" date="2020-09" db="EMBL/GenBank/DDBJ databases">
        <authorList>
            <person name="Liu J."/>
            <person name="Wan J."/>
            <person name="Wang D."/>
            <person name="Wen C."/>
            <person name="Wei Y."/>
            <person name="Ouyang Z."/>
        </authorList>
    </citation>
    <scope>NUCLEOTIDE SEQUENCE</scope>
</reference>
<dbReference type="SMART" id="SM01390">
    <property type="entry name" value="Ribosomal_S4"/>
    <property type="match status" value="1"/>
</dbReference>
<dbReference type="Pfam" id="PF00163">
    <property type="entry name" value="Ribosomal_S4"/>
    <property type="match status" value="1"/>
</dbReference>
<keyword evidence="12" id="KW-0150">Chloroplast</keyword>
<comment type="subcellular location">
    <subcellularLocation>
        <location evidence="7">Plastid</location>
        <location evidence="7">Chloroplast</location>
    </subcellularLocation>
</comment>
<comment type="function">
    <text evidence="7">One of the primary rRNA binding proteins, it binds directly to 16S rRNA where it nucleates assembly of the body of the 30S subunit.</text>
</comment>
<dbReference type="GeneID" id="63653862"/>
<evidence type="ECO:0000256" key="8">
    <source>
        <dbReference type="RuleBase" id="RU003699"/>
    </source>
</evidence>
<evidence type="ECO:0000256" key="7">
    <source>
        <dbReference type="HAMAP-Rule" id="MF_01306"/>
    </source>
</evidence>
<dbReference type="PANTHER" id="PTHR11831:SF4">
    <property type="entry name" value="SMALL RIBOSOMAL SUBUNIT PROTEIN US4M"/>
    <property type="match status" value="1"/>
</dbReference>
<comment type="subunit">
    <text evidence="7">Part of the 30S ribosomal subunit. Contacts protein S5. The interaction surface between S4 and S5 is involved in control of translational fidelity.</text>
</comment>
<dbReference type="PANTHER" id="PTHR11831">
    <property type="entry name" value="30S 40S RIBOSOMAL PROTEIN"/>
    <property type="match status" value="1"/>
</dbReference>
<dbReference type="InterPro" id="IPR002942">
    <property type="entry name" value="S4_RNA-bd"/>
</dbReference>
<dbReference type="InterPro" id="IPR036986">
    <property type="entry name" value="S4_RNA-bd_sf"/>
</dbReference>
<dbReference type="InterPro" id="IPR001912">
    <property type="entry name" value="Ribosomal_uS4_N"/>
</dbReference>
<keyword evidence="3 7" id="KW-0694">RNA-binding</keyword>
<feature type="region of interest" description="Disordered" evidence="9">
    <location>
        <begin position="187"/>
        <end position="213"/>
    </location>
</feature>
<keyword evidence="4 7" id="KW-0689">Ribosomal protein</keyword>
<dbReference type="EMBL" id="MT948112">
    <property type="protein sequence ID" value="QPF96238.1"/>
    <property type="molecule type" value="Genomic_DNA"/>
</dbReference>
<evidence type="ECO:0000313" key="12">
    <source>
        <dbReference type="EMBL" id="QPF96238.1"/>
    </source>
</evidence>
<dbReference type="Gene3D" id="1.10.1050.10">
    <property type="entry name" value="Ribosomal Protein S4 Delta 41, Chain A, domain 1"/>
    <property type="match status" value="2"/>
</dbReference>
<evidence type="ECO:0000256" key="5">
    <source>
        <dbReference type="ARBA" id="ARBA00023274"/>
    </source>
</evidence>
<dbReference type="PROSITE" id="PS50889">
    <property type="entry name" value="S4"/>
    <property type="match status" value="1"/>
</dbReference>
<evidence type="ECO:0000256" key="1">
    <source>
        <dbReference type="ARBA" id="ARBA00007465"/>
    </source>
</evidence>
<keyword evidence="5 7" id="KW-0687">Ribonucleoprotein</keyword>
<evidence type="ECO:0000256" key="9">
    <source>
        <dbReference type="SAM" id="MobiDB-lite"/>
    </source>
</evidence>
<dbReference type="GO" id="GO:0042274">
    <property type="term" value="P:ribosomal small subunit biogenesis"/>
    <property type="evidence" value="ECO:0007669"/>
    <property type="project" value="TreeGrafter"/>
</dbReference>